<dbReference type="EMBL" id="JADJZA010000008">
    <property type="protein sequence ID" value="MBK9298243.1"/>
    <property type="molecule type" value="Genomic_DNA"/>
</dbReference>
<dbReference type="Proteomes" id="UP000727993">
    <property type="component" value="Unassembled WGS sequence"/>
</dbReference>
<keyword evidence="1" id="KW-1133">Transmembrane helix</keyword>
<organism evidence="2 3">
    <name type="scientific">Candidatus Neomicrothrix subdominans</name>
    <dbReference type="NCBI Taxonomy" id="2954438"/>
    <lineage>
        <taxon>Bacteria</taxon>
        <taxon>Bacillati</taxon>
        <taxon>Actinomycetota</taxon>
        <taxon>Acidimicrobiia</taxon>
        <taxon>Acidimicrobiales</taxon>
        <taxon>Microthrixaceae</taxon>
        <taxon>Candidatus Neomicrothrix</taxon>
    </lineage>
</organism>
<comment type="caution">
    <text evidence="2">The sequence shown here is derived from an EMBL/GenBank/DDBJ whole genome shotgun (WGS) entry which is preliminary data.</text>
</comment>
<reference evidence="2 3" key="1">
    <citation type="submission" date="2020-10" db="EMBL/GenBank/DDBJ databases">
        <title>Connecting structure to function with the recovery of over 1000 high-quality activated sludge metagenome-assembled genomes encoding full-length rRNA genes using long-read sequencing.</title>
        <authorList>
            <person name="Singleton C.M."/>
            <person name="Petriglieri F."/>
            <person name="Kristensen J.M."/>
            <person name="Kirkegaard R.H."/>
            <person name="Michaelsen T.Y."/>
            <person name="Andersen M.H."/>
            <person name="Karst S.M."/>
            <person name="Dueholm M.S."/>
            <person name="Nielsen P.H."/>
            <person name="Albertsen M."/>
        </authorList>
    </citation>
    <scope>NUCLEOTIDE SEQUENCE [LARGE SCALE GENOMIC DNA]</scope>
    <source>
        <strain evidence="2">Lyne_18-Q3-R50-59_MAXAC.006</strain>
    </source>
</reference>
<dbReference type="Gene3D" id="1.20.58.130">
    <property type="match status" value="1"/>
</dbReference>
<evidence type="ECO:0008006" key="4">
    <source>
        <dbReference type="Google" id="ProtNLM"/>
    </source>
</evidence>
<keyword evidence="1" id="KW-0472">Membrane</keyword>
<feature type="transmembrane region" description="Helical" evidence="1">
    <location>
        <begin position="120"/>
        <end position="138"/>
    </location>
</feature>
<proteinExistence type="predicted"/>
<evidence type="ECO:0000256" key="1">
    <source>
        <dbReference type="SAM" id="Phobius"/>
    </source>
</evidence>
<gene>
    <name evidence="2" type="ORF">IPN02_15675</name>
</gene>
<protein>
    <recommendedName>
        <fullName evidence="4">DUF1640 domain-containing protein</fullName>
    </recommendedName>
</protein>
<sequence length="140" mass="15483">MALSEKHRSTLYNQLGDTVGDYEAVGELLSNIASRELDEPATRDFVAAQVQGVRTEIESLRTQISESEVRLTRYVHQELAGFRSEMAGFRTEIVGIRAEVAQLRAGIDGLRSDMNRTNQWMIGLVITLVLGLIASQFIGG</sequence>
<evidence type="ECO:0000313" key="3">
    <source>
        <dbReference type="Proteomes" id="UP000727993"/>
    </source>
</evidence>
<evidence type="ECO:0000313" key="2">
    <source>
        <dbReference type="EMBL" id="MBK9298243.1"/>
    </source>
</evidence>
<name>A0A936TED1_9ACTN</name>
<accession>A0A936TED1</accession>
<keyword evidence="1" id="KW-0812">Transmembrane</keyword>
<dbReference type="AlphaFoldDB" id="A0A936TED1"/>